<evidence type="ECO:0008006" key="3">
    <source>
        <dbReference type="Google" id="ProtNLM"/>
    </source>
</evidence>
<evidence type="ECO:0000313" key="2">
    <source>
        <dbReference type="Proteomes" id="UP000683507"/>
    </source>
</evidence>
<organism evidence="1 2">
    <name type="scientific">Parvicella tangerina</name>
    <dbReference type="NCBI Taxonomy" id="2829795"/>
    <lineage>
        <taxon>Bacteria</taxon>
        <taxon>Pseudomonadati</taxon>
        <taxon>Bacteroidota</taxon>
        <taxon>Flavobacteriia</taxon>
        <taxon>Flavobacteriales</taxon>
        <taxon>Parvicellaceae</taxon>
        <taxon>Parvicella</taxon>
    </lineage>
</organism>
<dbReference type="RefSeq" id="WP_258541775.1">
    <property type="nucleotide sequence ID" value="NZ_OU015584.1"/>
</dbReference>
<dbReference type="SUPFAM" id="SSF56731">
    <property type="entry name" value="DNA primase core"/>
    <property type="match status" value="1"/>
</dbReference>
<dbReference type="AlphaFoldDB" id="A0A916JNP6"/>
<sequence length="760" mass="86805">MNDKNILEDLFTYFRNGLFAGKANAAQKFLHQTGISPTDVHIGFNSGQFHHGKSEEFRKPFIEAGILIPSNAPVNSPDRVAYGTFGKEAIVFPLRDQFNQIVNFYAYRIKLKTPKGEYLNEAGLYPKYPKSNTQKLYLVHNELEAATLIQSDVMDNRETVIALRNGELPTELRSVLQNLTELIQIIVVGSISPNAKQQLNELTEKAIYLDLPNNHTLNDMWLNYGAEGMSEFLESTQPEQTPDAERTGFSAPKVGLIIHNPRKLSYKGNAAYYSVLGSLPNDLGSMKVSLLVEDYQTGKKHRQKLELFSTMDLEEFAQRIGEKESLNANEMVMDLSTLSDLLEAHREEQIAIMFPSQGQQKQKQPLSKDLQAEAMEFLQQKGLLTNIDKLLEQSGIVGEHNTRMILFVIASTYKMPYNLHALVQASSGSGKSHLINSIMECIPKHEVMNMTRVTSKSFYHYTNNELIDKLIVIQDFDGLDEEAQFAFREMQSAKYLSSSTTQKDQFGNLQSYIRTVKAQFASIAATTRMDIYKDNESRSIVIGIDESMEQTQNIIDYQNRKLAGLIDAEKEEQNKVFLRACVELLKPSEVINRFADKIALPMDAKMLRRLNSQFQSFVAQITILNQYQRQRDEQNRLITTPEDVRQAIDIFFDAIVLKVDELNSSTRQFYEELRDYLNETKPQRGEFSQRTIREALKMGKTSVAAYIKELIELEYIRVSNGSANRGFRYQLTEDDKMKQKRIAIKEDLYGQLDKISNSKM</sequence>
<accession>A0A916JNP6</accession>
<dbReference type="EMBL" id="OU015584">
    <property type="protein sequence ID" value="CAG5081259.1"/>
    <property type="molecule type" value="Genomic_DNA"/>
</dbReference>
<dbReference type="KEGG" id="ptan:CRYO30217_01576"/>
<gene>
    <name evidence="1" type="ORF">CRYO30217_01576</name>
</gene>
<proteinExistence type="predicted"/>
<protein>
    <recommendedName>
        <fullName evidence="3">DNA primase</fullName>
    </recommendedName>
</protein>
<keyword evidence="2" id="KW-1185">Reference proteome</keyword>
<name>A0A916JNP6_9FLAO</name>
<dbReference type="Proteomes" id="UP000683507">
    <property type="component" value="Chromosome"/>
</dbReference>
<reference evidence="1" key="1">
    <citation type="submission" date="2021-04" db="EMBL/GenBank/DDBJ databases">
        <authorList>
            <person name="Rodrigo-Torres L."/>
            <person name="Arahal R. D."/>
            <person name="Lucena T."/>
        </authorList>
    </citation>
    <scope>NUCLEOTIDE SEQUENCE</scope>
    <source>
        <strain evidence="1">AS29M-1</strain>
    </source>
</reference>
<evidence type="ECO:0000313" key="1">
    <source>
        <dbReference type="EMBL" id="CAG5081259.1"/>
    </source>
</evidence>